<dbReference type="EMBL" id="JAVFWL010000014">
    <property type="protein sequence ID" value="KAK6767372.1"/>
    <property type="molecule type" value="Genomic_DNA"/>
</dbReference>
<protein>
    <submittedName>
        <fullName evidence="1">Uncharacterized protein</fullName>
    </submittedName>
</protein>
<gene>
    <name evidence="1" type="primary">Necator_2022.05.29.01.15.g126</name>
    <name evidence="1" type="ORF">RB195_026572</name>
</gene>
<accession>A0ABR1EXJ9</accession>
<name>A0ABR1EXJ9_NECAM</name>
<comment type="caution">
    <text evidence="1">The sequence shown here is derived from an EMBL/GenBank/DDBJ whole genome shotgun (WGS) entry which is preliminary data.</text>
</comment>
<proteinExistence type="predicted"/>
<keyword evidence="2" id="KW-1185">Reference proteome</keyword>
<dbReference type="Proteomes" id="UP001303046">
    <property type="component" value="Unassembled WGS sequence"/>
</dbReference>
<evidence type="ECO:0000313" key="2">
    <source>
        <dbReference type="Proteomes" id="UP001303046"/>
    </source>
</evidence>
<evidence type="ECO:0000313" key="1">
    <source>
        <dbReference type="EMBL" id="KAK6767372.1"/>
    </source>
</evidence>
<organism evidence="1 2">
    <name type="scientific">Necator americanus</name>
    <name type="common">Human hookworm</name>
    <dbReference type="NCBI Taxonomy" id="51031"/>
    <lineage>
        <taxon>Eukaryota</taxon>
        <taxon>Metazoa</taxon>
        <taxon>Ecdysozoa</taxon>
        <taxon>Nematoda</taxon>
        <taxon>Chromadorea</taxon>
        <taxon>Rhabditida</taxon>
        <taxon>Rhabditina</taxon>
        <taxon>Rhabditomorpha</taxon>
        <taxon>Strongyloidea</taxon>
        <taxon>Ancylostomatidae</taxon>
        <taxon>Bunostominae</taxon>
        <taxon>Necator</taxon>
    </lineage>
</organism>
<reference evidence="1 2" key="1">
    <citation type="submission" date="2023-08" db="EMBL/GenBank/DDBJ databases">
        <title>A Necator americanus chromosomal reference genome.</title>
        <authorList>
            <person name="Ilik V."/>
            <person name="Petrzelkova K.J."/>
            <person name="Pardy F."/>
            <person name="Fuh T."/>
            <person name="Niatou-Singa F.S."/>
            <person name="Gouil Q."/>
            <person name="Baker L."/>
            <person name="Ritchie M.E."/>
            <person name="Jex A.R."/>
            <person name="Gazzola D."/>
            <person name="Li H."/>
            <person name="Toshio Fujiwara R."/>
            <person name="Zhan B."/>
            <person name="Aroian R.V."/>
            <person name="Pafco B."/>
            <person name="Schwarz E.M."/>
        </authorList>
    </citation>
    <scope>NUCLEOTIDE SEQUENCE [LARGE SCALE GENOMIC DNA]</scope>
    <source>
        <strain evidence="1 2">Aroian</strain>
        <tissue evidence="1">Whole animal</tissue>
    </source>
</reference>
<sequence>MNSSGSSNELPQNNSSLTDPLLSSRFKRLFEHFQQQVKQRSSKKCWAEKSSQKEQHIPHSRCFGGLRPQSYKIFETSKE</sequence>